<feature type="region of interest" description="Disordered" evidence="6">
    <location>
        <begin position="1173"/>
        <end position="1200"/>
    </location>
</feature>
<dbReference type="EMBL" id="ACPB03000976">
    <property type="status" value="NOT_ANNOTATED_CDS"/>
    <property type="molecule type" value="Genomic_DNA"/>
</dbReference>
<feature type="region of interest" description="Disordered" evidence="6">
    <location>
        <begin position="146"/>
        <end position="239"/>
    </location>
</feature>
<dbReference type="Proteomes" id="UP000015103">
    <property type="component" value="Unassembled WGS sequence"/>
</dbReference>
<dbReference type="EMBL" id="ACPB03000977">
    <property type="status" value="NOT_ANNOTATED_CDS"/>
    <property type="molecule type" value="Genomic_DNA"/>
</dbReference>
<dbReference type="EMBL" id="ACPB03000978">
    <property type="status" value="NOT_ANNOTATED_CDS"/>
    <property type="molecule type" value="Genomic_DNA"/>
</dbReference>
<feature type="compositionally biased region" description="Basic and acidic residues" evidence="6">
    <location>
        <begin position="20"/>
        <end position="33"/>
    </location>
</feature>
<dbReference type="EMBL" id="ACPB03000982">
    <property type="status" value="NOT_ANNOTATED_CDS"/>
    <property type="molecule type" value="Genomic_DNA"/>
</dbReference>
<feature type="coiled-coil region" evidence="5">
    <location>
        <begin position="1324"/>
        <end position="1351"/>
    </location>
</feature>
<feature type="region of interest" description="Disordered" evidence="6">
    <location>
        <begin position="656"/>
        <end position="681"/>
    </location>
</feature>
<dbReference type="PANTHER" id="PTHR15012">
    <property type="entry name" value="APICAL PROTEIN/SHROOM-RELATED"/>
    <property type="match status" value="1"/>
</dbReference>
<comment type="similarity">
    <text evidence="2">Belongs to the shroom family.</text>
</comment>
<dbReference type="Gene3D" id="6.10.250.3120">
    <property type="match status" value="1"/>
</dbReference>
<feature type="region of interest" description="Disordered" evidence="6">
    <location>
        <begin position="855"/>
        <end position="1065"/>
    </location>
</feature>
<dbReference type="PANTHER" id="PTHR15012:SF32">
    <property type="entry name" value="PROTEIN SHROOM"/>
    <property type="match status" value="1"/>
</dbReference>
<feature type="compositionally biased region" description="Basic and acidic residues" evidence="6">
    <location>
        <begin position="925"/>
        <end position="941"/>
    </location>
</feature>
<dbReference type="EMBL" id="ACPB03000975">
    <property type="status" value="NOT_ANNOTATED_CDS"/>
    <property type="molecule type" value="Genomic_DNA"/>
</dbReference>
<keyword evidence="3" id="KW-0963">Cytoplasm</keyword>
<evidence type="ECO:0000256" key="5">
    <source>
        <dbReference type="SAM" id="Coils"/>
    </source>
</evidence>
<keyword evidence="4" id="KW-0206">Cytoskeleton</keyword>
<evidence type="ECO:0000256" key="2">
    <source>
        <dbReference type="ARBA" id="ARBA00006469"/>
    </source>
</evidence>
<feature type="region of interest" description="Disordered" evidence="6">
    <location>
        <begin position="1"/>
        <end position="57"/>
    </location>
</feature>
<feature type="region of interest" description="Disordered" evidence="6">
    <location>
        <begin position="1092"/>
        <end position="1119"/>
    </location>
</feature>
<dbReference type="EMBL" id="ACPB03000979">
    <property type="status" value="NOT_ANNOTATED_CDS"/>
    <property type="molecule type" value="Genomic_DNA"/>
</dbReference>
<dbReference type="InterPro" id="IPR014799">
    <property type="entry name" value="ASD2_dom"/>
</dbReference>
<feature type="compositionally biased region" description="Low complexity" evidence="6">
    <location>
        <begin position="204"/>
        <end position="213"/>
    </location>
</feature>
<dbReference type="Pfam" id="PF08687">
    <property type="entry name" value="ASD2"/>
    <property type="match status" value="1"/>
</dbReference>
<feature type="compositionally biased region" description="Pro residues" evidence="6">
    <location>
        <begin position="1109"/>
        <end position="1118"/>
    </location>
</feature>
<feature type="region of interest" description="Disordered" evidence="6">
    <location>
        <begin position="688"/>
        <end position="707"/>
    </location>
</feature>
<organism evidence="8 9">
    <name type="scientific">Rhodnius prolixus</name>
    <name type="common">Triatomid bug</name>
    <dbReference type="NCBI Taxonomy" id="13249"/>
    <lineage>
        <taxon>Eukaryota</taxon>
        <taxon>Metazoa</taxon>
        <taxon>Ecdysozoa</taxon>
        <taxon>Arthropoda</taxon>
        <taxon>Hexapoda</taxon>
        <taxon>Insecta</taxon>
        <taxon>Pterygota</taxon>
        <taxon>Neoptera</taxon>
        <taxon>Paraneoptera</taxon>
        <taxon>Hemiptera</taxon>
        <taxon>Heteroptera</taxon>
        <taxon>Panheteroptera</taxon>
        <taxon>Cimicomorpha</taxon>
        <taxon>Reduviidae</taxon>
        <taxon>Triatominae</taxon>
        <taxon>Rhodnius</taxon>
    </lineage>
</organism>
<dbReference type="InterPro" id="IPR027685">
    <property type="entry name" value="Shroom_fam"/>
</dbReference>
<dbReference type="EMBL" id="ACPB03000974">
    <property type="status" value="NOT_ANNOTATED_CDS"/>
    <property type="molecule type" value="Genomic_DNA"/>
</dbReference>
<evidence type="ECO:0000256" key="6">
    <source>
        <dbReference type="SAM" id="MobiDB-lite"/>
    </source>
</evidence>
<evidence type="ECO:0000256" key="4">
    <source>
        <dbReference type="ARBA" id="ARBA00023212"/>
    </source>
</evidence>
<feature type="compositionally biased region" description="Pro residues" evidence="6">
    <location>
        <begin position="868"/>
        <end position="878"/>
    </location>
</feature>
<proteinExistence type="inferred from homology"/>
<feature type="compositionally biased region" description="Basic and acidic residues" evidence="6">
    <location>
        <begin position="948"/>
        <end position="973"/>
    </location>
</feature>
<feature type="region of interest" description="Disordered" evidence="6">
    <location>
        <begin position="364"/>
        <end position="399"/>
    </location>
</feature>
<evidence type="ECO:0000259" key="7">
    <source>
        <dbReference type="PROSITE" id="PS51307"/>
    </source>
</evidence>
<feature type="compositionally biased region" description="Polar residues" evidence="6">
    <location>
        <begin position="908"/>
        <end position="918"/>
    </location>
</feature>
<feature type="compositionally biased region" description="Gly residues" evidence="6">
    <location>
        <begin position="194"/>
        <end position="203"/>
    </location>
</feature>
<reference evidence="8" key="1">
    <citation type="submission" date="2025-05" db="UniProtKB">
        <authorList>
            <consortium name="EnsemblMetazoa"/>
        </authorList>
    </citation>
    <scope>IDENTIFICATION</scope>
</reference>
<keyword evidence="9" id="KW-1185">Reference proteome</keyword>
<name>A0ABL0EJW1_RHOPR</name>
<dbReference type="PROSITE" id="PS51307">
    <property type="entry name" value="ASD2"/>
    <property type="match status" value="1"/>
</dbReference>
<feature type="compositionally biased region" description="Polar residues" evidence="6">
    <location>
        <begin position="880"/>
        <end position="890"/>
    </location>
</feature>
<dbReference type="EMBL" id="ACPB03000981">
    <property type="status" value="NOT_ANNOTATED_CDS"/>
    <property type="molecule type" value="Genomic_DNA"/>
</dbReference>
<feature type="compositionally biased region" description="Basic and acidic residues" evidence="6">
    <location>
        <begin position="1047"/>
        <end position="1062"/>
    </location>
</feature>
<protein>
    <recommendedName>
        <fullName evidence="7">ASD2 domain-containing protein</fullName>
    </recommendedName>
</protein>
<keyword evidence="5" id="KW-0175">Coiled coil</keyword>
<dbReference type="EnsemblMetazoa" id="RPRC017851.R164">
    <property type="protein sequence ID" value="RPRC017851.P164"/>
    <property type="gene ID" value="RPRC017851"/>
</dbReference>
<feature type="compositionally biased region" description="Polar residues" evidence="6">
    <location>
        <begin position="167"/>
        <end position="178"/>
    </location>
</feature>
<evidence type="ECO:0000256" key="3">
    <source>
        <dbReference type="ARBA" id="ARBA00022490"/>
    </source>
</evidence>
<dbReference type="EMBL" id="ACPB03000983">
    <property type="status" value="NOT_ANNOTATED_CDS"/>
    <property type="molecule type" value="Genomic_DNA"/>
</dbReference>
<feature type="compositionally biased region" description="Low complexity" evidence="6">
    <location>
        <begin position="1092"/>
        <end position="1108"/>
    </location>
</feature>
<accession>A0ABL0EJW1</accession>
<feature type="region of interest" description="Disordered" evidence="6">
    <location>
        <begin position="311"/>
        <end position="342"/>
    </location>
</feature>
<feature type="region of interest" description="Disordered" evidence="6">
    <location>
        <begin position="457"/>
        <end position="517"/>
    </location>
</feature>
<feature type="region of interest" description="Disordered" evidence="6">
    <location>
        <begin position="69"/>
        <end position="104"/>
    </location>
</feature>
<feature type="domain" description="ASD2" evidence="7">
    <location>
        <begin position="1133"/>
        <end position="1407"/>
    </location>
</feature>
<dbReference type="EMBL" id="ACPB03000980">
    <property type="status" value="NOT_ANNOTATED_CDS"/>
    <property type="molecule type" value="Genomic_DNA"/>
</dbReference>
<feature type="compositionally biased region" description="Polar residues" evidence="6">
    <location>
        <begin position="1"/>
        <end position="18"/>
    </location>
</feature>
<sequence>MTGGTAKSSSHYIINTSPPERCRPSVQEGHDKGASWLGEDPLVIGTRPHRSSSSSFTHQLKTVMERCEKMPPGDKFLPKVDREGKTLGDSDYSIPSPPERDLPHLDHYTKYNETRLSQLSIDGGYDGSQTSLTRAELEQYTRAYEDVRPPSHSQQPSYAQSEGYHSYVSSADSTTTTPFLDRLRRESVETSVVGGIGSSGGGRDSSASSGSSSETLKWHGSLSDVSSTAGHTQHIAHSARVPMPQRHHSESVLYLDPWPPHNNINTQMRRLFPVTTYEPTSPRQLVEHYSTSRSPPKLSVAERICEIERQSSQTRIGPPPLGVSDVEKRGNSNGSARGITDHASLKAIQKKALLSFYERHHSAWKSEPQLTTPSIPPQPPPRPQPPPPAPSRRSSSASDYAGAIKREMPRSNLDLSKVESNGMRESKHQHSSSCSSLSTAALGPMIIGPSISVDDWVPARPPKKPHLRAAYPPPPPRALSPDLPPPSPPPLSEEEVFYSDEPLPPPPPEDQLQPSTSIPLYKDRTRILTPARYERERVAMNASMSLDNLTRSEQSSRALPPILMHSKSHESTRHDVHYENGSELRRNNSHEHPTKNGFSSSYIDKFNERYVENRIETMQTNYCDPLSELWDKKAYIDMRRYSTDKKLPLDAQLRAGLLSPPLPNKGKRPHHAEQPRSLDSNLSIVETNNEVNKPGPQTPTHKKYTTQMSNGLDSKVTYKNLRENFLRAGLQQGDLVKNSPERQSLRFTTTTHSLLVNGKIANAVHNGKISPPSRKANLVRTPSDVVRRVSYSTGIHHAEPMMGKQHPDILGKHGDLLGKQHQDILGKHGDLLGKQHQDILGKHGDLLARQQHCEPNMKQSPPADHPSKSPPSLPPHCPPTTLQKSQSKAQYLNYRREPREKEKGVPNFQGSYKRTMSPSGGRIIDSSEKSKDSELEIKSDSNDINQIGDDKKAEERPASQGDKGDTNCDKETASKTLPRNYALSIGTQVLPKRSSRPPRAQSDPTSSAKADKKTVSASTQHNLDEVVTSDGEEVTKPIAGASVGRSQSDRTGEIRRETERIESSTSPTLVNTIINSNDKVNATSATIATTTTTATSARVSDAASQTTPAPSPPPPPVLPRRQLQEEIECDQLSRDLASQLSPSHKLHGILVPGPDVKRTTDYVTGLFRMDFNPTSRNSIAASSESSQTNGKETEPLSPTNAYFTTSECKARLMSLASNIQADTTTSSMSSLQQKKEELMMRLSRKLSVLRAESVAVTEETAVNEALGQTVTERVERVARPQELAKFRLHVKEVGHITSLLLSLSGRLARAENALLTLPSTHHDRKALEEKRDKLLAQLNEAKQLKSNIDQRSGGVSTMLYNYLSQEEYTDYDHFINMKSKLLVDSREIAEKIQLGEEQLAALKETLDQVR</sequence>
<feature type="compositionally biased region" description="Pro residues" evidence="6">
    <location>
        <begin position="471"/>
        <end position="491"/>
    </location>
</feature>
<feature type="compositionally biased region" description="Basic and acidic residues" evidence="6">
    <location>
        <begin position="69"/>
        <end position="88"/>
    </location>
</feature>
<feature type="compositionally biased region" description="Polar residues" evidence="6">
    <location>
        <begin position="151"/>
        <end position="160"/>
    </location>
</feature>
<feature type="compositionally biased region" description="Basic and acidic residues" evidence="6">
    <location>
        <begin position="894"/>
        <end position="904"/>
    </location>
</feature>
<comment type="subcellular location">
    <subcellularLocation>
        <location evidence="1">Cytoplasm</location>
        <location evidence="1">Cytoskeleton</location>
    </subcellularLocation>
</comment>
<evidence type="ECO:0000313" key="9">
    <source>
        <dbReference type="Proteomes" id="UP000015103"/>
    </source>
</evidence>
<evidence type="ECO:0000256" key="1">
    <source>
        <dbReference type="ARBA" id="ARBA00004245"/>
    </source>
</evidence>
<feature type="compositionally biased region" description="Low complexity" evidence="6">
    <location>
        <begin position="1175"/>
        <end position="1186"/>
    </location>
</feature>
<evidence type="ECO:0000313" key="8">
    <source>
        <dbReference type="EnsemblMetazoa" id="RPRC017851.P164"/>
    </source>
</evidence>
<feature type="compositionally biased region" description="Pro residues" evidence="6">
    <location>
        <begin position="374"/>
        <end position="390"/>
    </location>
</feature>